<accession>A0A1H8PLR7</accession>
<evidence type="ECO:0000313" key="1">
    <source>
        <dbReference type="EMBL" id="SEO42658.1"/>
    </source>
</evidence>
<sequence length="125" mass="13259">MARTDIAVVAIGKDTVEPAPTVLPAEGGQFPPAPRAILKLTNTGTVTRTARLLSVFPDRQDDPSTIGVNEAYQWSRGIPLAAGATHYVRFDTSRVIQPDGLVHVDVDAATDVKALVLCPLKADLS</sequence>
<organism evidence="1 2">
    <name type="scientific">Actinacidiphila rubida</name>
    <dbReference type="NCBI Taxonomy" id="310780"/>
    <lineage>
        <taxon>Bacteria</taxon>
        <taxon>Bacillati</taxon>
        <taxon>Actinomycetota</taxon>
        <taxon>Actinomycetes</taxon>
        <taxon>Kitasatosporales</taxon>
        <taxon>Streptomycetaceae</taxon>
        <taxon>Actinacidiphila</taxon>
    </lineage>
</organism>
<dbReference type="AlphaFoldDB" id="A0A1H8PLR7"/>
<dbReference type="OrthoDB" id="10005456at2"/>
<dbReference type="RefSeq" id="WP_069465175.1">
    <property type="nucleotide sequence ID" value="NZ_FODD01000026.1"/>
</dbReference>
<dbReference type="Proteomes" id="UP000181951">
    <property type="component" value="Unassembled WGS sequence"/>
</dbReference>
<evidence type="ECO:0000313" key="2">
    <source>
        <dbReference type="Proteomes" id="UP000181951"/>
    </source>
</evidence>
<gene>
    <name evidence="1" type="ORF">SAMN05216267_102629</name>
</gene>
<dbReference type="STRING" id="310780.SAMN05216267_102629"/>
<protein>
    <submittedName>
        <fullName evidence="1">Uncharacterized protein</fullName>
    </submittedName>
</protein>
<name>A0A1H8PLR7_9ACTN</name>
<keyword evidence="2" id="KW-1185">Reference proteome</keyword>
<proteinExistence type="predicted"/>
<dbReference type="EMBL" id="FODD01000026">
    <property type="protein sequence ID" value="SEO42658.1"/>
    <property type="molecule type" value="Genomic_DNA"/>
</dbReference>
<reference evidence="1 2" key="1">
    <citation type="submission" date="2016-10" db="EMBL/GenBank/DDBJ databases">
        <authorList>
            <person name="de Groot N.N."/>
        </authorList>
    </citation>
    <scope>NUCLEOTIDE SEQUENCE [LARGE SCALE GENOMIC DNA]</scope>
    <source>
        <strain evidence="1 2">CGMCC 4.2026</strain>
    </source>
</reference>